<evidence type="ECO:0000313" key="1">
    <source>
        <dbReference type="EMBL" id="CAG8765560.1"/>
    </source>
</evidence>
<evidence type="ECO:0000313" key="2">
    <source>
        <dbReference type="Proteomes" id="UP000789396"/>
    </source>
</evidence>
<feature type="non-terminal residue" evidence="1">
    <location>
        <position position="1"/>
    </location>
</feature>
<protein>
    <submittedName>
        <fullName evidence="1">14937_t:CDS:1</fullName>
    </submittedName>
</protein>
<dbReference type="EMBL" id="CAJVPZ010043363">
    <property type="protein sequence ID" value="CAG8765560.1"/>
    <property type="molecule type" value="Genomic_DNA"/>
</dbReference>
<gene>
    <name evidence="1" type="ORF">RFULGI_LOCUS14652</name>
</gene>
<dbReference type="AlphaFoldDB" id="A0A9N9NS23"/>
<name>A0A9N9NS23_9GLOM</name>
<sequence length="83" mass="9682">LKTQLDSYIKQQCIRTYLRKKQFLNPEIINNTITNLDGDVNLSEEIKSFTMLLTILQEIRDLNNAKKIVNEENIVSELADEEI</sequence>
<organism evidence="1 2">
    <name type="scientific">Racocetra fulgida</name>
    <dbReference type="NCBI Taxonomy" id="60492"/>
    <lineage>
        <taxon>Eukaryota</taxon>
        <taxon>Fungi</taxon>
        <taxon>Fungi incertae sedis</taxon>
        <taxon>Mucoromycota</taxon>
        <taxon>Glomeromycotina</taxon>
        <taxon>Glomeromycetes</taxon>
        <taxon>Diversisporales</taxon>
        <taxon>Gigasporaceae</taxon>
        <taxon>Racocetra</taxon>
    </lineage>
</organism>
<comment type="caution">
    <text evidence="1">The sequence shown here is derived from an EMBL/GenBank/DDBJ whole genome shotgun (WGS) entry which is preliminary data.</text>
</comment>
<dbReference type="Proteomes" id="UP000789396">
    <property type="component" value="Unassembled WGS sequence"/>
</dbReference>
<reference evidence="1" key="1">
    <citation type="submission" date="2021-06" db="EMBL/GenBank/DDBJ databases">
        <authorList>
            <person name="Kallberg Y."/>
            <person name="Tangrot J."/>
            <person name="Rosling A."/>
        </authorList>
    </citation>
    <scope>NUCLEOTIDE SEQUENCE</scope>
    <source>
        <strain evidence="1">IN212</strain>
    </source>
</reference>
<proteinExistence type="predicted"/>
<keyword evidence="2" id="KW-1185">Reference proteome</keyword>
<accession>A0A9N9NS23</accession>
<feature type="non-terminal residue" evidence="1">
    <location>
        <position position="83"/>
    </location>
</feature>
<dbReference type="OrthoDB" id="2440692at2759"/>